<reference evidence="7 8" key="1">
    <citation type="submission" date="2013-04" db="EMBL/GenBank/DDBJ databases">
        <title>Oceanicola sp. 22II1-22F33 Genome Sequencing.</title>
        <authorList>
            <person name="Lai Q."/>
            <person name="Li G."/>
            <person name="Shao Z."/>
        </authorList>
    </citation>
    <scope>NUCLEOTIDE SEQUENCE [LARGE SCALE GENOMIC DNA]</scope>
    <source>
        <strain evidence="7 8">22II1-22F33</strain>
    </source>
</reference>
<dbReference type="AlphaFoldDB" id="A0A225NDM3"/>
<gene>
    <name evidence="7" type="ORF">ATO3_21330</name>
</gene>
<dbReference type="RefSeq" id="WP_088651943.1">
    <property type="nucleotide sequence ID" value="NZ_AQQR01000013.1"/>
</dbReference>
<dbReference type="GO" id="GO:0016301">
    <property type="term" value="F:kinase activity"/>
    <property type="evidence" value="ECO:0007669"/>
    <property type="project" value="UniProtKB-KW"/>
</dbReference>
<dbReference type="GO" id="GO:0005524">
    <property type="term" value="F:ATP binding"/>
    <property type="evidence" value="ECO:0007669"/>
    <property type="project" value="UniProtKB-KW"/>
</dbReference>
<dbReference type="CDD" id="cd01167">
    <property type="entry name" value="bac_FRK"/>
    <property type="match status" value="1"/>
</dbReference>
<name>A0A225NDM3_9RHOB</name>
<sequence>MILCCGEALIDLIPEARTRVPHVGGAVLNTAVALGRLGEEVAMLTGLSSDEYGRLIEEHGAASHVDFAPSVRSDRPTTLAVVTLVDGQATYEFRDEGSALRDIEVADMPDPPAGTTAMVFGGISLINPPVADSLADYCRHHADRALVMLDVNIRPDFVTEPMAYRARLAAMLAVTDVLKVSDEDLAWLLPDDGSLDEIFARLLELGPRMIVMTRGAEGAVAVTASGLSVEVASPEAQVADTVGAGDTFNAGLLSGLRRVGRLDKQGLSELSEIELAEALSLGTRAAAVTVSRAGPNPPWASELNLTET</sequence>
<dbReference type="InterPro" id="IPR011611">
    <property type="entry name" value="PfkB_dom"/>
</dbReference>
<evidence type="ECO:0000313" key="8">
    <source>
        <dbReference type="Proteomes" id="UP000215377"/>
    </source>
</evidence>
<dbReference type="PROSITE" id="PS00584">
    <property type="entry name" value="PFKB_KINASES_2"/>
    <property type="match status" value="1"/>
</dbReference>
<evidence type="ECO:0000256" key="5">
    <source>
        <dbReference type="ARBA" id="ARBA00022840"/>
    </source>
</evidence>
<dbReference type="Pfam" id="PF00294">
    <property type="entry name" value="PfkB"/>
    <property type="match status" value="1"/>
</dbReference>
<evidence type="ECO:0000256" key="1">
    <source>
        <dbReference type="ARBA" id="ARBA00010688"/>
    </source>
</evidence>
<keyword evidence="8" id="KW-1185">Reference proteome</keyword>
<keyword evidence="3" id="KW-0547">Nucleotide-binding</keyword>
<dbReference type="Proteomes" id="UP000215377">
    <property type="component" value="Unassembled WGS sequence"/>
</dbReference>
<keyword evidence="5" id="KW-0067">ATP-binding</keyword>
<keyword evidence="4" id="KW-0418">Kinase</keyword>
<comment type="similarity">
    <text evidence="1">Belongs to the carbohydrate kinase PfkB family.</text>
</comment>
<evidence type="ECO:0000256" key="4">
    <source>
        <dbReference type="ARBA" id="ARBA00022777"/>
    </source>
</evidence>
<accession>A0A225NDM3</accession>
<dbReference type="EMBL" id="AQQR01000013">
    <property type="protein sequence ID" value="OWU70016.1"/>
    <property type="molecule type" value="Genomic_DNA"/>
</dbReference>
<evidence type="ECO:0000256" key="2">
    <source>
        <dbReference type="ARBA" id="ARBA00022679"/>
    </source>
</evidence>
<evidence type="ECO:0000313" key="7">
    <source>
        <dbReference type="EMBL" id="OWU70016.1"/>
    </source>
</evidence>
<comment type="caution">
    <text evidence="7">The sequence shown here is derived from an EMBL/GenBank/DDBJ whole genome shotgun (WGS) entry which is preliminary data.</text>
</comment>
<dbReference type="OrthoDB" id="9795789at2"/>
<dbReference type="InterPro" id="IPR002173">
    <property type="entry name" value="Carboh/pur_kinase_PfkB_CS"/>
</dbReference>
<proteinExistence type="inferred from homology"/>
<evidence type="ECO:0000256" key="3">
    <source>
        <dbReference type="ARBA" id="ARBA00022741"/>
    </source>
</evidence>
<dbReference type="Gene3D" id="3.40.1190.20">
    <property type="match status" value="1"/>
</dbReference>
<evidence type="ECO:0000259" key="6">
    <source>
        <dbReference type="Pfam" id="PF00294"/>
    </source>
</evidence>
<keyword evidence="2" id="KW-0808">Transferase</keyword>
<feature type="domain" description="Carbohydrate kinase PfkB" evidence="6">
    <location>
        <begin position="2"/>
        <end position="298"/>
    </location>
</feature>
<dbReference type="PANTHER" id="PTHR43085">
    <property type="entry name" value="HEXOKINASE FAMILY MEMBER"/>
    <property type="match status" value="1"/>
</dbReference>
<dbReference type="InterPro" id="IPR050306">
    <property type="entry name" value="PfkB_Carbo_kinase"/>
</dbReference>
<dbReference type="PANTHER" id="PTHR43085:SF1">
    <property type="entry name" value="PSEUDOURIDINE KINASE-RELATED"/>
    <property type="match status" value="1"/>
</dbReference>
<dbReference type="SUPFAM" id="SSF53613">
    <property type="entry name" value="Ribokinase-like"/>
    <property type="match status" value="1"/>
</dbReference>
<organism evidence="7 8">
    <name type="scientific">Marinibacterium profundimaris</name>
    <dbReference type="NCBI Taxonomy" id="1679460"/>
    <lineage>
        <taxon>Bacteria</taxon>
        <taxon>Pseudomonadati</taxon>
        <taxon>Pseudomonadota</taxon>
        <taxon>Alphaproteobacteria</taxon>
        <taxon>Rhodobacterales</taxon>
        <taxon>Paracoccaceae</taxon>
        <taxon>Marinibacterium</taxon>
    </lineage>
</organism>
<protein>
    <recommendedName>
        <fullName evidence="6">Carbohydrate kinase PfkB domain-containing protein</fullName>
    </recommendedName>
</protein>
<dbReference type="InterPro" id="IPR029056">
    <property type="entry name" value="Ribokinase-like"/>
</dbReference>